<keyword evidence="2" id="KW-1185">Reference proteome</keyword>
<evidence type="ECO:0000313" key="1">
    <source>
        <dbReference type="EMBL" id="WUN81078.1"/>
    </source>
</evidence>
<dbReference type="EMBL" id="CP108036">
    <property type="protein sequence ID" value="WUN81078.1"/>
    <property type="molecule type" value="Genomic_DNA"/>
</dbReference>
<organism evidence="1 2">
    <name type="scientific">Streptomyces erythrochromogenes</name>
    <dbReference type="NCBI Taxonomy" id="285574"/>
    <lineage>
        <taxon>Bacteria</taxon>
        <taxon>Bacillati</taxon>
        <taxon>Actinomycetota</taxon>
        <taxon>Actinomycetes</taxon>
        <taxon>Kitasatosporales</taxon>
        <taxon>Streptomycetaceae</taxon>
        <taxon>Streptomyces</taxon>
    </lineage>
</organism>
<dbReference type="RefSeq" id="WP_328739863.1">
    <property type="nucleotide sequence ID" value="NZ_CP108036.1"/>
</dbReference>
<evidence type="ECO:0000313" key="2">
    <source>
        <dbReference type="Proteomes" id="UP001432312"/>
    </source>
</evidence>
<gene>
    <name evidence="1" type="ORF">OHA91_22705</name>
</gene>
<reference evidence="1" key="1">
    <citation type="submission" date="2022-10" db="EMBL/GenBank/DDBJ databases">
        <title>The complete genomes of actinobacterial strains from the NBC collection.</title>
        <authorList>
            <person name="Joergensen T.S."/>
            <person name="Alvarez Arevalo M."/>
            <person name="Sterndorff E.B."/>
            <person name="Faurdal D."/>
            <person name="Vuksanovic O."/>
            <person name="Mourched A.-S."/>
            <person name="Charusanti P."/>
            <person name="Shaw S."/>
            <person name="Blin K."/>
            <person name="Weber T."/>
        </authorList>
    </citation>
    <scope>NUCLEOTIDE SEQUENCE</scope>
    <source>
        <strain evidence="1">NBC_00303</strain>
    </source>
</reference>
<proteinExistence type="predicted"/>
<dbReference type="Proteomes" id="UP001432312">
    <property type="component" value="Chromosome"/>
</dbReference>
<accession>A0ABZ1QGM4</accession>
<sequence>MTLTAPPKRNAHALITDDEFVAVTATVASNNPDMSWVNAERIVDEALKFVAAAAKFPGGMRPSRTVDEGWHALILHTIVYAQLCTRLGLFVHHVPELPDPNRYKPGALDHTIGRIREAGFEVDMDLWTSPLEGIPVAATCQHDNGCADGNCEANCRADHPN</sequence>
<dbReference type="GeneID" id="95498908"/>
<protein>
    <submittedName>
        <fullName evidence="1">Uncharacterized protein</fullName>
    </submittedName>
</protein>
<name>A0ABZ1QGM4_9ACTN</name>